<evidence type="ECO:0000313" key="3">
    <source>
        <dbReference type="Proteomes" id="UP000198862"/>
    </source>
</evidence>
<name>A0A1I1IA44_9GAMM</name>
<gene>
    <name evidence="2" type="ORF">SAMN02745724_01359</name>
</gene>
<dbReference type="RefSeq" id="WP_091982135.1">
    <property type="nucleotide sequence ID" value="NZ_FOLO01000007.1"/>
</dbReference>
<evidence type="ECO:0000259" key="1">
    <source>
        <dbReference type="Pfam" id="PF13723"/>
    </source>
</evidence>
<sequence>MKLHIESAGVWFPDCENGTPLNAILSNGTLPTSIWPKLAFVPPMQRRRLSPFAKIALYVAHQASEHTNNDLPMIFSSRHGDLHKTSDLLADLALNNELSPTAFSLSVHNAVAGLYSILTKNKSAINAIASGQDSLFMALIDAYARLKSGICHKVLLVHVDQALPSIYDTFKDEVQIDHAIALVLSLDESQKNAFEMKFESHKNIVNTANQMPAALNFYAWLNSKKSNLNIISTRYHWYCFKNV</sequence>
<dbReference type="SUPFAM" id="SSF53901">
    <property type="entry name" value="Thiolase-like"/>
    <property type="match status" value="1"/>
</dbReference>
<organism evidence="2 3">
    <name type="scientific">Pseudoalteromonas denitrificans DSM 6059</name>
    <dbReference type="NCBI Taxonomy" id="1123010"/>
    <lineage>
        <taxon>Bacteria</taxon>
        <taxon>Pseudomonadati</taxon>
        <taxon>Pseudomonadota</taxon>
        <taxon>Gammaproteobacteria</taxon>
        <taxon>Alteromonadales</taxon>
        <taxon>Pseudoalteromonadaceae</taxon>
        <taxon>Pseudoalteromonas</taxon>
    </lineage>
</organism>
<dbReference type="Gene3D" id="3.40.47.10">
    <property type="match status" value="1"/>
</dbReference>
<dbReference type="AlphaFoldDB" id="A0A1I1IA44"/>
<protein>
    <submittedName>
        <fullName evidence="2">Beta-ketoacyl synthase, N-terminal domain</fullName>
    </submittedName>
</protein>
<dbReference type="EMBL" id="FOLO01000007">
    <property type="protein sequence ID" value="SFC30683.1"/>
    <property type="molecule type" value="Genomic_DNA"/>
</dbReference>
<dbReference type="Proteomes" id="UP000198862">
    <property type="component" value="Unassembled WGS sequence"/>
</dbReference>
<keyword evidence="3" id="KW-1185">Reference proteome</keyword>
<proteinExistence type="predicted"/>
<feature type="domain" description="Beta-ketoacyl synthase-like N-terminal" evidence="1">
    <location>
        <begin position="36"/>
        <end position="237"/>
    </location>
</feature>
<dbReference type="InterPro" id="IPR014030">
    <property type="entry name" value="Ketoacyl_synth_N"/>
</dbReference>
<dbReference type="Pfam" id="PF13723">
    <property type="entry name" value="Ketoacyl-synt_2"/>
    <property type="match status" value="1"/>
</dbReference>
<accession>A0A1I1IA44</accession>
<reference evidence="2 3" key="1">
    <citation type="submission" date="2016-10" db="EMBL/GenBank/DDBJ databases">
        <authorList>
            <person name="de Groot N.N."/>
        </authorList>
    </citation>
    <scope>NUCLEOTIDE SEQUENCE [LARGE SCALE GENOMIC DNA]</scope>
    <source>
        <strain evidence="2 3">DSM 6059</strain>
    </source>
</reference>
<evidence type="ECO:0000313" key="2">
    <source>
        <dbReference type="EMBL" id="SFC30683.1"/>
    </source>
</evidence>
<dbReference type="OrthoDB" id="9798676at2"/>
<dbReference type="STRING" id="1123010.SAMN02745724_01359"/>
<dbReference type="InterPro" id="IPR016039">
    <property type="entry name" value="Thiolase-like"/>
</dbReference>
<dbReference type="GO" id="GO:0016746">
    <property type="term" value="F:acyltransferase activity"/>
    <property type="evidence" value="ECO:0007669"/>
    <property type="project" value="InterPro"/>
</dbReference>